<evidence type="ECO:0000256" key="1">
    <source>
        <dbReference type="SAM" id="MobiDB-lite"/>
    </source>
</evidence>
<feature type="region of interest" description="Disordered" evidence="1">
    <location>
        <begin position="374"/>
        <end position="393"/>
    </location>
</feature>
<keyword evidence="2" id="KW-1133">Transmembrane helix</keyword>
<dbReference type="EMBL" id="HBGD01010169">
    <property type="protein sequence ID" value="CAD9085092.1"/>
    <property type="molecule type" value="Transcribed_RNA"/>
</dbReference>
<feature type="transmembrane region" description="Helical" evidence="2">
    <location>
        <begin position="177"/>
        <end position="198"/>
    </location>
</feature>
<dbReference type="InterPro" id="IPR005240">
    <property type="entry name" value="DUF389"/>
</dbReference>
<protein>
    <recommendedName>
        <fullName evidence="4">DUF389 domain-containing protein</fullName>
    </recommendedName>
</protein>
<keyword evidence="2" id="KW-0812">Transmembrane</keyword>
<evidence type="ECO:0008006" key="4">
    <source>
        <dbReference type="Google" id="ProtNLM"/>
    </source>
</evidence>
<feature type="transmembrane region" description="Helical" evidence="2">
    <location>
        <begin position="249"/>
        <end position="273"/>
    </location>
</feature>
<sequence>MVYLILLHLPLTEQVNLTKIIKYLQNKYESENVTVSETKTHYEISCRVSPSNLSEVLEKLESMGVGVRYGVLDVISLVTSVPNVKGAKSKNRFASSGLPLRMIQSTVSSGSGLSVDYCLYIIVAAALAGIGLATDNPVTIVASMLVSPLMVPLSGLCFGILMFDWMLILKSLISEAVGILLCLIMGIFVAFLTVPMVGDQKSFTSQFRWPGDQMIGRGTPEALFTGLFVAIPSGVGVPLSLVAGNVSSLVGVAISAALLPPIVCCGMNLVYGSLGPFLNSGITRDEATKGLEIAGYSLALFVENSIVIILCSIIVLKLKNVKPLRKASRWYKSLPTVPPPGLSLIPRSFTLYHLNQHAKNRDTTSDVNLEELKAQSVSEVNPEDIKRESPEPEESILDQVPYIETTFHDDTLEEEEHQKHMSVHEDDALLEHDASQDGVELSPIATLPAQNGDHSRMDENASNAI</sequence>
<evidence type="ECO:0000256" key="2">
    <source>
        <dbReference type="SAM" id="Phobius"/>
    </source>
</evidence>
<accession>A0A7S1KTP6</accession>
<gene>
    <name evidence="3" type="ORF">PCOS0759_LOCUS8346</name>
</gene>
<dbReference type="PANTHER" id="PTHR20992">
    <property type="entry name" value="AT15442P-RELATED"/>
    <property type="match status" value="1"/>
</dbReference>
<dbReference type="PANTHER" id="PTHR20992:SF9">
    <property type="entry name" value="AT15442P-RELATED"/>
    <property type="match status" value="1"/>
</dbReference>
<feature type="transmembrane region" description="Helical" evidence="2">
    <location>
        <begin position="117"/>
        <end position="134"/>
    </location>
</feature>
<reference evidence="3" key="1">
    <citation type="submission" date="2021-01" db="EMBL/GenBank/DDBJ databases">
        <authorList>
            <person name="Corre E."/>
            <person name="Pelletier E."/>
            <person name="Niang G."/>
            <person name="Scheremetjew M."/>
            <person name="Finn R."/>
            <person name="Kale V."/>
            <person name="Holt S."/>
            <person name="Cochrane G."/>
            <person name="Meng A."/>
            <person name="Brown T."/>
            <person name="Cohen L."/>
        </authorList>
    </citation>
    <scope>NUCLEOTIDE SEQUENCE</scope>
    <source>
        <strain evidence="3">WS</strain>
    </source>
</reference>
<keyword evidence="2" id="KW-0472">Membrane</keyword>
<feature type="transmembrane region" description="Helical" evidence="2">
    <location>
        <begin position="140"/>
        <end position="165"/>
    </location>
</feature>
<feature type="region of interest" description="Disordered" evidence="1">
    <location>
        <begin position="446"/>
        <end position="465"/>
    </location>
</feature>
<evidence type="ECO:0000313" key="3">
    <source>
        <dbReference type="EMBL" id="CAD9085092.1"/>
    </source>
</evidence>
<proteinExistence type="predicted"/>
<dbReference type="Pfam" id="PF04087">
    <property type="entry name" value="DUF389"/>
    <property type="match status" value="1"/>
</dbReference>
<organism evidence="3">
    <name type="scientific">Percolomonas cosmopolitus</name>
    <dbReference type="NCBI Taxonomy" id="63605"/>
    <lineage>
        <taxon>Eukaryota</taxon>
        <taxon>Discoba</taxon>
        <taxon>Heterolobosea</taxon>
        <taxon>Tetramitia</taxon>
        <taxon>Eutetramitia</taxon>
        <taxon>Percolomonadidae</taxon>
        <taxon>Percolomonas</taxon>
    </lineage>
</organism>
<name>A0A7S1KTP6_9EUKA</name>
<feature type="transmembrane region" description="Helical" evidence="2">
    <location>
        <begin position="222"/>
        <end position="242"/>
    </location>
</feature>
<dbReference type="AlphaFoldDB" id="A0A7S1KTP6"/>
<feature type="transmembrane region" description="Helical" evidence="2">
    <location>
        <begin position="293"/>
        <end position="316"/>
    </location>
</feature>